<dbReference type="Proteomes" id="UP001056120">
    <property type="component" value="Linkage Group LG16"/>
</dbReference>
<evidence type="ECO:0000313" key="2">
    <source>
        <dbReference type="Proteomes" id="UP001056120"/>
    </source>
</evidence>
<sequence length="541" mass="60630">MRNSQVPYISTSGIGYNAAPHPFNYKFTDIPQEDEVTSYASCTSCAASSVSDSEVSESESVGKGKENCILIEPDEDLVVESKVQNMKPQFPKGFKKVKFVKVGNMQQEVSKIEMISNKDFIENKIFEETDVYEQECADPFFKKKFVKRSQQYDVNGKVQVQEIVDPVLPNQPEHEAMNDDNIQDVPIQDPMIQDSPREEEVADTSDSEGLESESDDPDATRIPVDRRPQPVSFASKRVKMVARKKRKKTTGPPPESYSKGRSLDDDDADYNHDEDLDPLVTKAKKQRVSRPKFVTKPSRVLVQEGVDLLNTIFSQAATTATLVQDYVSIPPGPTTTSTQVTPDTQRLLDGLISTPLVGTSSSTSVTIMVAQSNVSPPKSRRTTRSTSTLRDESEDHTNMLAAQRESSCRQETLIIPEDEYDDTEGAHGRDEQPIASSMPKIVDKETLECLIDLDNVMIDDLESDVEDVEIELEQDDEVVKYANHEGIEFDKSFIDQINQLSRDNAEEGEIIEEIEKENDSIEKSCDPFVISNMTWAEKKKA</sequence>
<keyword evidence="2" id="KW-1185">Reference proteome</keyword>
<reference evidence="1 2" key="2">
    <citation type="journal article" date="2022" name="Mol. Ecol. Resour.">
        <title>The genomes of chicory, endive, great burdock and yacon provide insights into Asteraceae paleo-polyploidization history and plant inulin production.</title>
        <authorList>
            <person name="Fan W."/>
            <person name="Wang S."/>
            <person name="Wang H."/>
            <person name="Wang A."/>
            <person name="Jiang F."/>
            <person name="Liu H."/>
            <person name="Zhao H."/>
            <person name="Xu D."/>
            <person name="Zhang Y."/>
        </authorList>
    </citation>
    <scope>NUCLEOTIDE SEQUENCE [LARGE SCALE GENOMIC DNA]</scope>
    <source>
        <strain evidence="2">cv. Yunnan</strain>
        <tissue evidence="1">Leaves</tissue>
    </source>
</reference>
<evidence type="ECO:0000313" key="1">
    <source>
        <dbReference type="EMBL" id="KAI3773970.1"/>
    </source>
</evidence>
<proteinExistence type="predicted"/>
<dbReference type="EMBL" id="CM042033">
    <property type="protein sequence ID" value="KAI3773970.1"/>
    <property type="molecule type" value="Genomic_DNA"/>
</dbReference>
<organism evidence="1 2">
    <name type="scientific">Smallanthus sonchifolius</name>
    <dbReference type="NCBI Taxonomy" id="185202"/>
    <lineage>
        <taxon>Eukaryota</taxon>
        <taxon>Viridiplantae</taxon>
        <taxon>Streptophyta</taxon>
        <taxon>Embryophyta</taxon>
        <taxon>Tracheophyta</taxon>
        <taxon>Spermatophyta</taxon>
        <taxon>Magnoliopsida</taxon>
        <taxon>eudicotyledons</taxon>
        <taxon>Gunneridae</taxon>
        <taxon>Pentapetalae</taxon>
        <taxon>asterids</taxon>
        <taxon>campanulids</taxon>
        <taxon>Asterales</taxon>
        <taxon>Asteraceae</taxon>
        <taxon>Asteroideae</taxon>
        <taxon>Heliantheae alliance</taxon>
        <taxon>Millerieae</taxon>
        <taxon>Smallanthus</taxon>
    </lineage>
</organism>
<reference evidence="2" key="1">
    <citation type="journal article" date="2022" name="Mol. Ecol. Resour.">
        <title>The genomes of chicory, endive, great burdock and yacon provide insights into Asteraceae palaeo-polyploidization history and plant inulin production.</title>
        <authorList>
            <person name="Fan W."/>
            <person name="Wang S."/>
            <person name="Wang H."/>
            <person name="Wang A."/>
            <person name="Jiang F."/>
            <person name="Liu H."/>
            <person name="Zhao H."/>
            <person name="Xu D."/>
            <person name="Zhang Y."/>
        </authorList>
    </citation>
    <scope>NUCLEOTIDE SEQUENCE [LARGE SCALE GENOMIC DNA]</scope>
    <source>
        <strain evidence="2">cv. Yunnan</strain>
    </source>
</reference>
<gene>
    <name evidence="1" type="ORF">L1987_48510</name>
</gene>
<protein>
    <submittedName>
        <fullName evidence="1">Uncharacterized protein</fullName>
    </submittedName>
</protein>
<comment type="caution">
    <text evidence="1">The sequence shown here is derived from an EMBL/GenBank/DDBJ whole genome shotgun (WGS) entry which is preliminary data.</text>
</comment>
<name>A0ACB9FS61_9ASTR</name>
<accession>A0ACB9FS61</accession>